<sequence>MNDPVPMQSELLDPPSRDTADAPPAVPNGEVLDTRSTCEWILKAHRASVLIDAAAYYAVLRKMIPRARHSIFILGWDIDSRIELVPGGVDDGYPPKLSEFLCAVLDDNPQLRIYLLGWDFAMLYAFEREWLPSYKPAWHAHRRLWFRLDGRHPLGASHHQKIVVIDDSLAFTGGIDLTGSRWDTPEHRPDDPLRKNLGKTSYQPMHDAQLMFDGPAAAALAHLARERWRRSRRSGKAGRPFNGKPPPRTDLWPSDIEPDFSDVDLGISLTGPAYDGRPAIQQVKALHLAAVAAARRNIYIENQYFTANSVGSALQKRIAEQDGPDLAVVCPYRQSGWLQEATMGVLRARLHKLLKAADGNGRYAMYAPALDAPKGRFINVHSKIMIVDERLLVIGSANLNNRSMVLDSECCMTIDARGDPQREAAIARIRNRLLAEHLDSSEAAVEDALAQHGRLNAAIASIKTAKGEAARTLEPLTPEVPPELRDIADRVHVLDPEAPIAANELLAQFLPEPTHRPVVAKLLVLGALALGVVALSVAWRFTPFGHELSFAKLTTETQRLAATHFGPLAVVAMYALAALLSVPVTLLIAVTGLVFGAIAGAAYALAGTLIAAAAGWAAGAWLGRDAVRELAGARLNQLSERLRSKGLVAVILLRLVPVAPFSIVNLAAGASHIRFWDFMAGTAIGMAPGVVLATSFARQLVSAVRHPTPLSLLLVAAIGVALVSMSLVLRRMLMRRQ</sequence>
<evidence type="ECO:0000256" key="3">
    <source>
        <dbReference type="ARBA" id="ARBA00022801"/>
    </source>
</evidence>
<feature type="transmembrane region" description="Helical" evidence="6">
    <location>
        <begin position="675"/>
        <end position="697"/>
    </location>
</feature>
<gene>
    <name evidence="8" type="ORF">LMG22037_01933</name>
</gene>
<protein>
    <submittedName>
        <fullName evidence="8">Cardiolipin synthase</fullName>
        <ecNumber evidence="8">2.7.8.-</ecNumber>
    </submittedName>
</protein>
<dbReference type="PROSITE" id="PS50035">
    <property type="entry name" value="PLD"/>
    <property type="match status" value="2"/>
</dbReference>
<keyword evidence="6" id="KW-1133">Transmembrane helix</keyword>
<evidence type="ECO:0000256" key="2">
    <source>
        <dbReference type="ARBA" id="ARBA00022737"/>
    </source>
</evidence>
<feature type="compositionally biased region" description="Basic and acidic residues" evidence="5">
    <location>
        <begin position="183"/>
        <end position="194"/>
    </location>
</feature>
<dbReference type="Pfam" id="PF09335">
    <property type="entry name" value="VTT_dom"/>
    <property type="match status" value="1"/>
</dbReference>
<dbReference type="PANTHER" id="PTHR18896:SF76">
    <property type="entry name" value="PHOSPHOLIPASE"/>
    <property type="match status" value="1"/>
</dbReference>
<keyword evidence="6" id="KW-0472">Membrane</keyword>
<feature type="transmembrane region" description="Helical" evidence="6">
    <location>
        <begin position="709"/>
        <end position="729"/>
    </location>
</feature>
<feature type="domain" description="PLD phosphodiesterase" evidence="7">
    <location>
        <begin position="381"/>
        <end position="403"/>
    </location>
</feature>
<evidence type="ECO:0000256" key="1">
    <source>
        <dbReference type="ARBA" id="ARBA00000798"/>
    </source>
</evidence>
<dbReference type="EMBL" id="CADIKB010000006">
    <property type="protein sequence ID" value="CAB3670420.1"/>
    <property type="molecule type" value="Genomic_DNA"/>
</dbReference>
<organism evidence="8 9">
    <name type="scientific">Paraburkholderia phenoliruptrix</name>
    <dbReference type="NCBI Taxonomy" id="252970"/>
    <lineage>
        <taxon>Bacteria</taxon>
        <taxon>Pseudomonadati</taxon>
        <taxon>Pseudomonadota</taxon>
        <taxon>Betaproteobacteria</taxon>
        <taxon>Burkholderiales</taxon>
        <taxon>Burkholderiaceae</taxon>
        <taxon>Paraburkholderia</taxon>
    </lineage>
</organism>
<dbReference type="InterPro" id="IPR015679">
    <property type="entry name" value="PLipase_D_fam"/>
</dbReference>
<dbReference type="Gene3D" id="3.30.870.10">
    <property type="entry name" value="Endonuclease Chain A"/>
    <property type="match status" value="2"/>
</dbReference>
<dbReference type="InterPro" id="IPR032816">
    <property type="entry name" value="VTT_dom"/>
</dbReference>
<dbReference type="SMART" id="SM00155">
    <property type="entry name" value="PLDc"/>
    <property type="match status" value="2"/>
</dbReference>
<evidence type="ECO:0000256" key="5">
    <source>
        <dbReference type="SAM" id="MobiDB-lite"/>
    </source>
</evidence>
<dbReference type="GO" id="GO:0009395">
    <property type="term" value="P:phospholipid catabolic process"/>
    <property type="evidence" value="ECO:0007669"/>
    <property type="project" value="TreeGrafter"/>
</dbReference>
<evidence type="ECO:0000313" key="9">
    <source>
        <dbReference type="Proteomes" id="UP000494249"/>
    </source>
</evidence>
<feature type="transmembrane region" description="Helical" evidence="6">
    <location>
        <begin position="571"/>
        <end position="595"/>
    </location>
</feature>
<dbReference type="PANTHER" id="PTHR18896">
    <property type="entry name" value="PHOSPHOLIPASE D"/>
    <property type="match status" value="1"/>
</dbReference>
<dbReference type="Proteomes" id="UP000494249">
    <property type="component" value="Unassembled WGS sequence"/>
</dbReference>
<dbReference type="RefSeq" id="WP_035482386.1">
    <property type="nucleotide sequence ID" value="NZ_CADFGL010000007.1"/>
</dbReference>
<dbReference type="Pfam" id="PF00614">
    <property type="entry name" value="PLDc"/>
    <property type="match status" value="1"/>
</dbReference>
<dbReference type="EC" id="2.7.8.-" evidence="8"/>
<dbReference type="InterPro" id="IPR025202">
    <property type="entry name" value="PLD-like_dom"/>
</dbReference>
<feature type="domain" description="PLD phosphodiesterase" evidence="7">
    <location>
        <begin position="154"/>
        <end position="181"/>
    </location>
</feature>
<keyword evidence="8" id="KW-0808">Transferase</keyword>
<feature type="region of interest" description="Disordered" evidence="5">
    <location>
        <begin position="229"/>
        <end position="254"/>
    </location>
</feature>
<dbReference type="GO" id="GO:0016740">
    <property type="term" value="F:transferase activity"/>
    <property type="evidence" value="ECO:0007669"/>
    <property type="project" value="UniProtKB-KW"/>
</dbReference>
<dbReference type="GO" id="GO:0004630">
    <property type="term" value="F:phospholipase D activity"/>
    <property type="evidence" value="ECO:0007669"/>
    <property type="project" value="UniProtKB-EC"/>
</dbReference>
<dbReference type="CDD" id="cd09140">
    <property type="entry name" value="PLDc_vPLD1_2_like_bac_1"/>
    <property type="match status" value="1"/>
</dbReference>
<accession>A0A6J5AIJ2</accession>
<comment type="catalytic activity">
    <reaction evidence="1">
        <text>a 1,2-diacyl-sn-glycero-3-phosphocholine + H2O = a 1,2-diacyl-sn-glycero-3-phosphate + choline + H(+)</text>
        <dbReference type="Rhea" id="RHEA:14445"/>
        <dbReference type="ChEBI" id="CHEBI:15354"/>
        <dbReference type="ChEBI" id="CHEBI:15377"/>
        <dbReference type="ChEBI" id="CHEBI:15378"/>
        <dbReference type="ChEBI" id="CHEBI:57643"/>
        <dbReference type="ChEBI" id="CHEBI:58608"/>
        <dbReference type="EC" id="3.1.4.4"/>
    </reaction>
</comment>
<dbReference type="AlphaFoldDB" id="A0A6J5AIJ2"/>
<dbReference type="InterPro" id="IPR001736">
    <property type="entry name" value="PLipase_D/transphosphatidylase"/>
</dbReference>
<evidence type="ECO:0000259" key="7">
    <source>
        <dbReference type="PROSITE" id="PS50035"/>
    </source>
</evidence>
<feature type="transmembrane region" description="Helical" evidence="6">
    <location>
        <begin position="647"/>
        <end position="668"/>
    </location>
</feature>
<name>A0A6J5AIJ2_9BURK</name>
<keyword evidence="6" id="KW-0812">Transmembrane</keyword>
<reference evidence="8 9" key="1">
    <citation type="submission" date="2020-04" db="EMBL/GenBank/DDBJ databases">
        <authorList>
            <person name="De Canck E."/>
        </authorList>
    </citation>
    <scope>NUCLEOTIDE SEQUENCE [LARGE SCALE GENOMIC DNA]</scope>
    <source>
        <strain evidence="8 9">LMG 22037</strain>
    </source>
</reference>
<feature type="region of interest" description="Disordered" evidence="5">
    <location>
        <begin position="1"/>
        <end position="30"/>
    </location>
</feature>
<dbReference type="Pfam" id="PF13091">
    <property type="entry name" value="PLDc_2"/>
    <property type="match status" value="1"/>
</dbReference>
<dbReference type="SUPFAM" id="SSF56024">
    <property type="entry name" value="Phospholipase D/nuclease"/>
    <property type="match status" value="2"/>
</dbReference>
<evidence type="ECO:0000313" key="8">
    <source>
        <dbReference type="EMBL" id="CAB3670420.1"/>
    </source>
</evidence>
<keyword evidence="4" id="KW-0443">Lipid metabolism</keyword>
<keyword evidence="3" id="KW-0378">Hydrolase</keyword>
<proteinExistence type="predicted"/>
<evidence type="ECO:0000256" key="6">
    <source>
        <dbReference type="SAM" id="Phobius"/>
    </source>
</evidence>
<feature type="transmembrane region" description="Helical" evidence="6">
    <location>
        <begin position="602"/>
        <end position="622"/>
    </location>
</feature>
<evidence type="ECO:0000256" key="4">
    <source>
        <dbReference type="ARBA" id="ARBA00023098"/>
    </source>
</evidence>
<feature type="region of interest" description="Disordered" evidence="5">
    <location>
        <begin position="180"/>
        <end position="199"/>
    </location>
</feature>
<keyword evidence="2" id="KW-0677">Repeat</keyword>
<dbReference type="CDD" id="cd09143">
    <property type="entry name" value="PLDc_vPLD1_2_like_bac_2"/>
    <property type="match status" value="1"/>
</dbReference>